<evidence type="ECO:0000313" key="4">
    <source>
        <dbReference type="Proteomes" id="UP000178377"/>
    </source>
</evidence>
<keyword evidence="1" id="KW-0175">Coiled coil</keyword>
<comment type="caution">
    <text evidence="3">The sequence shown here is derived from an EMBL/GenBank/DDBJ whole genome shotgun (WGS) entry which is preliminary data.</text>
</comment>
<dbReference type="Gene3D" id="3.40.33.10">
    <property type="entry name" value="CAP"/>
    <property type="match status" value="1"/>
</dbReference>
<dbReference type="SUPFAM" id="SSF55797">
    <property type="entry name" value="PR-1-like"/>
    <property type="match status" value="1"/>
</dbReference>
<accession>A0A1F5PKH2</accession>
<dbReference type="Proteomes" id="UP000178377">
    <property type="component" value="Unassembled WGS sequence"/>
</dbReference>
<dbReference type="Gene3D" id="1.10.287.1490">
    <property type="match status" value="1"/>
</dbReference>
<dbReference type="PANTHER" id="PTHR31157">
    <property type="entry name" value="SCP DOMAIN-CONTAINING PROTEIN"/>
    <property type="match status" value="1"/>
</dbReference>
<protein>
    <recommendedName>
        <fullName evidence="2">SCP domain-containing protein</fullName>
    </recommendedName>
</protein>
<evidence type="ECO:0000256" key="1">
    <source>
        <dbReference type="SAM" id="Coils"/>
    </source>
</evidence>
<evidence type="ECO:0000259" key="2">
    <source>
        <dbReference type="Pfam" id="PF00188"/>
    </source>
</evidence>
<dbReference type="PANTHER" id="PTHR31157:SF1">
    <property type="entry name" value="SCP DOMAIN-CONTAINING PROTEIN"/>
    <property type="match status" value="1"/>
</dbReference>
<proteinExistence type="predicted"/>
<feature type="domain" description="SCP" evidence="2">
    <location>
        <begin position="75"/>
        <end position="193"/>
    </location>
</feature>
<dbReference type="STRING" id="1817828.A2722_03215"/>
<dbReference type="AlphaFoldDB" id="A0A1F5PKH2"/>
<organism evidence="3 4">
    <name type="scientific">Candidatus Doudnabacteria bacterium RIFCSPHIGHO2_01_FULL_50_11</name>
    <dbReference type="NCBI Taxonomy" id="1817828"/>
    <lineage>
        <taxon>Bacteria</taxon>
        <taxon>Candidatus Doudnaibacteriota</taxon>
    </lineage>
</organism>
<dbReference type="CDD" id="cd05379">
    <property type="entry name" value="CAP_bacterial"/>
    <property type="match status" value="1"/>
</dbReference>
<gene>
    <name evidence="3" type="ORF">A2722_03215</name>
</gene>
<dbReference type="Pfam" id="PF00188">
    <property type="entry name" value="CAP"/>
    <property type="match status" value="1"/>
</dbReference>
<reference evidence="3 4" key="1">
    <citation type="journal article" date="2016" name="Nat. Commun.">
        <title>Thousands of microbial genomes shed light on interconnected biogeochemical processes in an aquifer system.</title>
        <authorList>
            <person name="Anantharaman K."/>
            <person name="Brown C.T."/>
            <person name="Hug L.A."/>
            <person name="Sharon I."/>
            <person name="Castelle C.J."/>
            <person name="Probst A.J."/>
            <person name="Thomas B.C."/>
            <person name="Singh A."/>
            <person name="Wilkins M.J."/>
            <person name="Karaoz U."/>
            <person name="Brodie E.L."/>
            <person name="Williams K.H."/>
            <person name="Hubbard S.S."/>
            <person name="Banfield J.F."/>
        </authorList>
    </citation>
    <scope>NUCLEOTIDE SEQUENCE [LARGE SCALE GENOMIC DNA]</scope>
</reference>
<dbReference type="InterPro" id="IPR014044">
    <property type="entry name" value="CAP_dom"/>
</dbReference>
<feature type="coiled-coil region" evidence="1">
    <location>
        <begin position="205"/>
        <end position="278"/>
    </location>
</feature>
<evidence type="ECO:0000313" key="3">
    <source>
        <dbReference type="EMBL" id="OGE90426.1"/>
    </source>
</evidence>
<name>A0A1F5PKH2_9BACT</name>
<dbReference type="EMBL" id="MFEO01000013">
    <property type="protein sequence ID" value="OGE90426.1"/>
    <property type="molecule type" value="Genomic_DNA"/>
</dbReference>
<dbReference type="InterPro" id="IPR035940">
    <property type="entry name" value="CAP_sf"/>
</dbReference>
<sequence length="288" mass="32072">MKKILIFIIVVVALVTAWQYRGDLQTLVRSSQQLAELVHEGTLLDTLRKEVFAPPPLRFDGIFSESALTRTGVISATNEQRRLNGAGGLRENTKLNAAAAEKVNDMFEEQYFEHESPSGVGPADLAKNAGYDYIIIGENLALGNFKDDALLVEAWMNSPGHRENILNAKFTEIGVAVGKGTFKGEKVWFAVQEFGKPATACPQVSTQLKQQVDSLKTILDGEEQQLSQEKARLDAMHPKTKEEYDAYNQAVAEYNQKVRAYNDKLNQLKELVNQYNAQVRDFNSCVSA</sequence>